<dbReference type="AlphaFoldDB" id="A0A1F5K9M6"/>
<evidence type="ECO:0000313" key="1">
    <source>
        <dbReference type="EMBL" id="OGE37663.1"/>
    </source>
</evidence>
<evidence type="ECO:0000313" key="2">
    <source>
        <dbReference type="Proteomes" id="UP000176527"/>
    </source>
</evidence>
<proteinExistence type="predicted"/>
<name>A0A1F5K9M6_9BACT</name>
<accession>A0A1F5K9M6</accession>
<sequence length="165" mass="18717">MAGMEKRLDRIGLCLACGVSIHKTPLNKDHYFPQAMLTFPQSIDREEHPFRRLILDKANIFRLCIPDHIEIDRKKMEAYGGPNVVDIDPVALVHFLSSYPVTNNPRYRTVQILNMIESHSRFISSVGKLNGEFPKSLANRYKEAAGASKTLIVEQLVSVLHKMSV</sequence>
<gene>
    <name evidence="1" type="ORF">A3F00_04395</name>
</gene>
<reference evidence="1 2" key="1">
    <citation type="journal article" date="2016" name="Nat. Commun.">
        <title>Thousands of microbial genomes shed light on interconnected biogeochemical processes in an aquifer system.</title>
        <authorList>
            <person name="Anantharaman K."/>
            <person name="Brown C.T."/>
            <person name="Hug L.A."/>
            <person name="Sharon I."/>
            <person name="Castelle C.J."/>
            <person name="Probst A.J."/>
            <person name="Thomas B.C."/>
            <person name="Singh A."/>
            <person name="Wilkins M.J."/>
            <person name="Karaoz U."/>
            <person name="Brodie E.L."/>
            <person name="Williams K.H."/>
            <person name="Hubbard S.S."/>
            <person name="Banfield J.F."/>
        </authorList>
    </citation>
    <scope>NUCLEOTIDE SEQUENCE [LARGE SCALE GENOMIC DNA]</scope>
</reference>
<dbReference type="Proteomes" id="UP000176527">
    <property type="component" value="Unassembled WGS sequence"/>
</dbReference>
<protein>
    <submittedName>
        <fullName evidence="1">Uncharacterized protein</fullName>
    </submittedName>
</protein>
<dbReference type="EMBL" id="MFDE01000038">
    <property type="protein sequence ID" value="OGE37663.1"/>
    <property type="molecule type" value="Genomic_DNA"/>
</dbReference>
<organism evidence="1 2">
    <name type="scientific">Candidatus Daviesbacteria bacterium RIFCSPHIGHO2_12_FULL_37_11</name>
    <dbReference type="NCBI Taxonomy" id="1797777"/>
    <lineage>
        <taxon>Bacteria</taxon>
        <taxon>Candidatus Daviesiibacteriota</taxon>
    </lineage>
</organism>
<comment type="caution">
    <text evidence="1">The sequence shown here is derived from an EMBL/GenBank/DDBJ whole genome shotgun (WGS) entry which is preliminary data.</text>
</comment>